<dbReference type="SUPFAM" id="SSF51695">
    <property type="entry name" value="PLC-like phosphodiesterases"/>
    <property type="match status" value="1"/>
</dbReference>
<dbReference type="PANTHER" id="PTHR46211:SF14">
    <property type="entry name" value="GLYCEROPHOSPHODIESTER PHOSPHODIESTERASE"/>
    <property type="match status" value="1"/>
</dbReference>
<organism evidence="2 3">
    <name type="scientific">Candidatus Raymondbacteria bacterium RIFOXYD12_FULL_49_13</name>
    <dbReference type="NCBI Taxonomy" id="1817890"/>
    <lineage>
        <taxon>Bacteria</taxon>
        <taxon>Raymondiibacteriota</taxon>
    </lineage>
</organism>
<comment type="caution">
    <text evidence="2">The sequence shown here is derived from an EMBL/GenBank/DDBJ whole genome shotgun (WGS) entry which is preliminary data.</text>
</comment>
<dbReference type="Pfam" id="PF03009">
    <property type="entry name" value="GDPD"/>
    <property type="match status" value="1"/>
</dbReference>
<reference evidence="2 3" key="1">
    <citation type="journal article" date="2016" name="Nat. Commun.">
        <title>Thousands of microbial genomes shed light on interconnected biogeochemical processes in an aquifer system.</title>
        <authorList>
            <person name="Anantharaman K."/>
            <person name="Brown C.T."/>
            <person name="Hug L.A."/>
            <person name="Sharon I."/>
            <person name="Castelle C.J."/>
            <person name="Probst A.J."/>
            <person name="Thomas B.C."/>
            <person name="Singh A."/>
            <person name="Wilkins M.J."/>
            <person name="Karaoz U."/>
            <person name="Brodie E.L."/>
            <person name="Williams K.H."/>
            <person name="Hubbard S.S."/>
            <person name="Banfield J.F."/>
        </authorList>
    </citation>
    <scope>NUCLEOTIDE SEQUENCE [LARGE SCALE GENOMIC DNA]</scope>
</reference>
<dbReference type="PANTHER" id="PTHR46211">
    <property type="entry name" value="GLYCEROPHOSPHORYL DIESTER PHOSPHODIESTERASE"/>
    <property type="match status" value="1"/>
</dbReference>
<sequence>MGRRPRIVSHRGNTCGPFQATENTVSAFAEALGLPGVGGIEFDVDLTSDRLLVVHHRGKNEPPVVRTSYARLRENNRGKQIPLFEEVLNSLAGILAALGPGVQVLLDVEIKRDPETGFEEYGPEYAGAVLGLLERHLSPSVYAVTSFDGSLLRQVRALNPGLALGILYENNPILAASLVRDVEELRPGFLAPNHALVAQGSAQRPLFENAGLPLFLWTVDNRDLDRFLADPLPAALITDQPGQALLKLTP</sequence>
<evidence type="ECO:0000313" key="2">
    <source>
        <dbReference type="EMBL" id="OGK03275.1"/>
    </source>
</evidence>
<name>A0A1F7F9E9_UNCRA</name>
<dbReference type="GO" id="GO:0008081">
    <property type="term" value="F:phosphoric diester hydrolase activity"/>
    <property type="evidence" value="ECO:0007669"/>
    <property type="project" value="InterPro"/>
</dbReference>
<protein>
    <recommendedName>
        <fullName evidence="1">GP-PDE domain-containing protein</fullName>
    </recommendedName>
</protein>
<dbReference type="InterPro" id="IPR030395">
    <property type="entry name" value="GP_PDE_dom"/>
</dbReference>
<dbReference type="Gene3D" id="3.20.20.190">
    <property type="entry name" value="Phosphatidylinositol (PI) phosphodiesterase"/>
    <property type="match status" value="1"/>
</dbReference>
<dbReference type="EMBL" id="MFYX01000092">
    <property type="protein sequence ID" value="OGK03275.1"/>
    <property type="molecule type" value="Genomic_DNA"/>
</dbReference>
<accession>A0A1F7F9E9</accession>
<dbReference type="AlphaFoldDB" id="A0A1F7F9E9"/>
<dbReference type="CDD" id="cd08556">
    <property type="entry name" value="GDPD"/>
    <property type="match status" value="1"/>
</dbReference>
<proteinExistence type="predicted"/>
<dbReference type="Proteomes" id="UP000179243">
    <property type="component" value="Unassembled WGS sequence"/>
</dbReference>
<dbReference type="PROSITE" id="PS51704">
    <property type="entry name" value="GP_PDE"/>
    <property type="match status" value="1"/>
</dbReference>
<dbReference type="InterPro" id="IPR017946">
    <property type="entry name" value="PLC-like_Pdiesterase_TIM-brl"/>
</dbReference>
<gene>
    <name evidence="2" type="ORF">A2519_13185</name>
</gene>
<evidence type="ECO:0000259" key="1">
    <source>
        <dbReference type="PROSITE" id="PS51704"/>
    </source>
</evidence>
<evidence type="ECO:0000313" key="3">
    <source>
        <dbReference type="Proteomes" id="UP000179243"/>
    </source>
</evidence>
<dbReference type="GO" id="GO:0006629">
    <property type="term" value="P:lipid metabolic process"/>
    <property type="evidence" value="ECO:0007669"/>
    <property type="project" value="InterPro"/>
</dbReference>
<feature type="domain" description="GP-PDE" evidence="1">
    <location>
        <begin position="5"/>
        <end position="248"/>
    </location>
</feature>